<dbReference type="InterPro" id="IPR029063">
    <property type="entry name" value="SAM-dependent_MTases_sf"/>
</dbReference>
<evidence type="ECO:0000256" key="2">
    <source>
        <dbReference type="ARBA" id="ARBA00022679"/>
    </source>
</evidence>
<dbReference type="SUPFAM" id="SSF46785">
    <property type="entry name" value="Winged helix' DNA-binding domain"/>
    <property type="match status" value="1"/>
</dbReference>
<dbReference type="EMBL" id="OZ037949">
    <property type="protein sequence ID" value="CAL1711807.1"/>
    <property type="molecule type" value="Genomic_DNA"/>
</dbReference>
<keyword evidence="3" id="KW-0949">S-adenosyl-L-methionine</keyword>
<sequence length="463" mass="51411">MDTSFTELDQLVSLISTSVADLKAEYVRLHEPLPSLDDVRKYPFDSKHPPKGLQQAVLVIQGACAQLSALVAPPQHTITIRGMDFLTSACLNVAVNAKVADHLLDNIDGLHVSKLAALTGIGQVNLSRVLRLLATKHIFREVSHNVFANNRLSITLLSYSPMSSLTGLCTDEILHSSTALYETITDPDPDNNLTAWSRSMKYPGPVWEWYQKVDPARAKRFGSAMTGFSSVVTFESTLYGFPWKTQPLGTKVCDLGGGVGHVSMHLAKACPQLHIVLQDLPHTIEQAKPLWQENASDIFCGQRVEFVPIDFLKGSPVSGCDFYFMKNVIHNWSDGDTNIIFSNIKQAMKSTSRLLIQEFVIQHVSREAAPGKPDSNDTSKVDLPNLLHGFISCPSPQAPEPLLPNYGEGRILPYYLDIAMMSFINSKERTLDEYRELGKYSGFELVKVWDCGETDIIEYKPVD</sequence>
<protein>
    <recommendedName>
        <fullName evidence="8">S-adenosyl-L-methionine-dependent methyltransferase</fullName>
    </recommendedName>
</protein>
<dbReference type="SUPFAM" id="SSF53335">
    <property type="entry name" value="S-adenosyl-L-methionine-dependent methyltransferases"/>
    <property type="match status" value="1"/>
</dbReference>
<keyword evidence="1" id="KW-0489">Methyltransferase</keyword>
<evidence type="ECO:0000256" key="1">
    <source>
        <dbReference type="ARBA" id="ARBA00022603"/>
    </source>
</evidence>
<proteinExistence type="predicted"/>
<evidence type="ECO:0000313" key="7">
    <source>
        <dbReference type="Proteomes" id="UP001497453"/>
    </source>
</evidence>
<dbReference type="Pfam" id="PF00891">
    <property type="entry name" value="Methyltransf_2"/>
    <property type="match status" value="1"/>
</dbReference>
<organism evidence="6 7">
    <name type="scientific">Somion occarium</name>
    <dbReference type="NCBI Taxonomy" id="3059160"/>
    <lineage>
        <taxon>Eukaryota</taxon>
        <taxon>Fungi</taxon>
        <taxon>Dikarya</taxon>
        <taxon>Basidiomycota</taxon>
        <taxon>Agaricomycotina</taxon>
        <taxon>Agaricomycetes</taxon>
        <taxon>Polyporales</taxon>
        <taxon>Cerrenaceae</taxon>
        <taxon>Somion</taxon>
    </lineage>
</organism>
<feature type="domain" description="O-methyltransferase dimerisation" evidence="5">
    <location>
        <begin position="85"/>
        <end position="158"/>
    </location>
</feature>
<dbReference type="InterPro" id="IPR036390">
    <property type="entry name" value="WH_DNA-bd_sf"/>
</dbReference>
<gene>
    <name evidence="6" type="ORF">GFSPODELE1_LOCUS8509</name>
</gene>
<dbReference type="InterPro" id="IPR016461">
    <property type="entry name" value="COMT-like"/>
</dbReference>
<evidence type="ECO:0000313" key="6">
    <source>
        <dbReference type="EMBL" id="CAL1711807.1"/>
    </source>
</evidence>
<evidence type="ECO:0008006" key="8">
    <source>
        <dbReference type="Google" id="ProtNLM"/>
    </source>
</evidence>
<accession>A0ABP1DY31</accession>
<name>A0ABP1DY31_9APHY</name>
<dbReference type="PROSITE" id="PS51683">
    <property type="entry name" value="SAM_OMT_II"/>
    <property type="match status" value="1"/>
</dbReference>
<dbReference type="Pfam" id="PF08100">
    <property type="entry name" value="Dimerisation"/>
    <property type="match status" value="1"/>
</dbReference>
<keyword evidence="2" id="KW-0808">Transferase</keyword>
<evidence type="ECO:0000259" key="5">
    <source>
        <dbReference type="Pfam" id="PF08100"/>
    </source>
</evidence>
<dbReference type="InterPro" id="IPR012967">
    <property type="entry name" value="COMT_dimerisation"/>
</dbReference>
<evidence type="ECO:0000256" key="3">
    <source>
        <dbReference type="ARBA" id="ARBA00022691"/>
    </source>
</evidence>
<dbReference type="Proteomes" id="UP001497453">
    <property type="component" value="Chromosome 6"/>
</dbReference>
<keyword evidence="7" id="KW-1185">Reference proteome</keyword>
<dbReference type="PANTHER" id="PTHR43712:SF2">
    <property type="entry name" value="O-METHYLTRANSFERASE CICE"/>
    <property type="match status" value="1"/>
</dbReference>
<dbReference type="PANTHER" id="PTHR43712">
    <property type="entry name" value="PUTATIVE (AFU_ORTHOLOGUE AFUA_4G14580)-RELATED"/>
    <property type="match status" value="1"/>
</dbReference>
<dbReference type="CDD" id="cd02440">
    <property type="entry name" value="AdoMet_MTases"/>
    <property type="match status" value="1"/>
</dbReference>
<feature type="domain" description="O-methyltransferase C-terminal" evidence="4">
    <location>
        <begin position="206"/>
        <end position="364"/>
    </location>
</feature>
<dbReference type="InterPro" id="IPR036388">
    <property type="entry name" value="WH-like_DNA-bd_sf"/>
</dbReference>
<dbReference type="Gene3D" id="1.10.10.10">
    <property type="entry name" value="Winged helix-like DNA-binding domain superfamily/Winged helix DNA-binding domain"/>
    <property type="match status" value="1"/>
</dbReference>
<reference evidence="7" key="1">
    <citation type="submission" date="2024-04" db="EMBL/GenBank/DDBJ databases">
        <authorList>
            <person name="Shaw F."/>
            <person name="Minotto A."/>
        </authorList>
    </citation>
    <scope>NUCLEOTIDE SEQUENCE [LARGE SCALE GENOMIC DNA]</scope>
</reference>
<dbReference type="Gene3D" id="3.40.50.150">
    <property type="entry name" value="Vaccinia Virus protein VP39"/>
    <property type="match status" value="1"/>
</dbReference>
<dbReference type="InterPro" id="IPR001077">
    <property type="entry name" value="COMT_C"/>
</dbReference>
<evidence type="ECO:0000259" key="4">
    <source>
        <dbReference type="Pfam" id="PF00891"/>
    </source>
</evidence>